<evidence type="ECO:0000256" key="3">
    <source>
        <dbReference type="ARBA" id="ARBA00022741"/>
    </source>
</evidence>
<dbReference type="GO" id="GO:0016887">
    <property type="term" value="F:ATP hydrolysis activity"/>
    <property type="evidence" value="ECO:0007669"/>
    <property type="project" value="InterPro"/>
</dbReference>
<dbReference type="PANTHER" id="PTHR43394">
    <property type="entry name" value="ATP-DEPENDENT PERMEASE MDL1, MITOCHONDRIAL"/>
    <property type="match status" value="1"/>
</dbReference>
<dbReference type="PANTHER" id="PTHR43394:SF1">
    <property type="entry name" value="ATP-BINDING CASSETTE SUB-FAMILY B MEMBER 10, MITOCHONDRIAL"/>
    <property type="match status" value="1"/>
</dbReference>
<comment type="subcellular location">
    <subcellularLocation>
        <location evidence="1">Cell membrane</location>
        <topology evidence="1">Multi-pass membrane protein</topology>
    </subcellularLocation>
</comment>
<dbReference type="InterPro" id="IPR039421">
    <property type="entry name" value="Type_1_exporter"/>
</dbReference>
<feature type="transmembrane region" description="Helical" evidence="7">
    <location>
        <begin position="149"/>
        <end position="169"/>
    </location>
</feature>
<protein>
    <submittedName>
        <fullName evidence="9">ABC-type multidrug transport system, ATPase and permease components</fullName>
    </submittedName>
</protein>
<dbReference type="SMART" id="SM00382">
    <property type="entry name" value="AAA"/>
    <property type="match status" value="1"/>
</dbReference>
<dbReference type="PROSITE" id="PS50893">
    <property type="entry name" value="ABC_TRANSPORTER_2"/>
    <property type="match status" value="1"/>
</dbReference>
<dbReference type="InterPro" id="IPR036640">
    <property type="entry name" value="ABC1_TM_sf"/>
</dbReference>
<dbReference type="GO" id="GO:0005524">
    <property type="term" value="F:ATP binding"/>
    <property type="evidence" value="ECO:0007669"/>
    <property type="project" value="UniProtKB-KW"/>
</dbReference>
<evidence type="ECO:0000256" key="5">
    <source>
        <dbReference type="ARBA" id="ARBA00022989"/>
    </source>
</evidence>
<keyword evidence="5 7" id="KW-1133">Transmembrane helix</keyword>
<dbReference type="EMBL" id="CVRS01000063">
    <property type="protein sequence ID" value="CRL36036.1"/>
    <property type="molecule type" value="Genomic_DNA"/>
</dbReference>
<dbReference type="AlphaFoldDB" id="A0A0M6WII6"/>
<name>A0A0M6WII6_9FIRM</name>
<keyword evidence="4" id="KW-0067">ATP-binding</keyword>
<dbReference type="STRING" id="360807.ERS852392_00256"/>
<dbReference type="InterPro" id="IPR003439">
    <property type="entry name" value="ABC_transporter-like_ATP-bd"/>
</dbReference>
<sequence length="615" mass="69137">MLHSMRETIGMNKRAIGIWWRESPGMLVALIFYVITGAVLPYAGIYFSAQIITELAGAKNPVVLRNLVLLLLGIESLLGLIYHYFKNRYTVERNRMLEKLRYILSEKMLSLDFEKVDDAVIQDKVLQIEQINRWSRFGLCMVVFTLERMLQAIAGIAGALMLTVSFFQAKAVKSAFLWMNSPLFAIVFLAGILGFTTLASRIVERAQNMIAELSERATFGNRVWSFMAGMAGEREREQDIRVYEQIPAAMGLYKKNKVWGIGTEMDRLEKGKVGVLAAAANMAERLCSGLVYLLVCLKAYGGAFGIGAVTQYISAVTALSHNLEEFLGAIGEVNTNREFLKKTFDFLDTPNDMYQGSLTVEKRNDCQYEVEFKDVSFCYPGTDRKVLDHVNLKFRIGEKLAIVGENGSGKSTFIKLLCRLYDPTEGEILLNGINIKKYNYKEYMSVFSVVFQDFKLFALPLGQNVAASTEYDSEKVQECLSKAGFDARSARMEKGLDTWLYKDCDADGVSISGGEEQKIALARALYQNAAFLILDEPTAALDPIAEAEVYSSFNEIVGDRTAVYISHRLSSCRFCDEIVVFDQGRIVQQGTHEELVEQTNCKYCELWSAQAKYYA</sequence>
<evidence type="ECO:0000256" key="6">
    <source>
        <dbReference type="ARBA" id="ARBA00023136"/>
    </source>
</evidence>
<evidence type="ECO:0000256" key="1">
    <source>
        <dbReference type="ARBA" id="ARBA00004651"/>
    </source>
</evidence>
<feature type="transmembrane region" description="Helical" evidence="7">
    <location>
        <begin position="290"/>
        <end position="313"/>
    </location>
</feature>
<keyword evidence="2 7" id="KW-0812">Transmembrane</keyword>
<keyword evidence="10" id="KW-1185">Reference proteome</keyword>
<evidence type="ECO:0000313" key="10">
    <source>
        <dbReference type="Proteomes" id="UP000049828"/>
    </source>
</evidence>
<proteinExistence type="predicted"/>
<dbReference type="RefSeq" id="WP_156337706.1">
    <property type="nucleotide sequence ID" value="NZ_CVRS01000063.1"/>
</dbReference>
<dbReference type="GO" id="GO:0005886">
    <property type="term" value="C:plasma membrane"/>
    <property type="evidence" value="ECO:0007669"/>
    <property type="project" value="UniProtKB-SubCell"/>
</dbReference>
<keyword evidence="3" id="KW-0547">Nucleotide-binding</keyword>
<feature type="transmembrane region" description="Helical" evidence="7">
    <location>
        <begin position="175"/>
        <end position="199"/>
    </location>
</feature>
<reference evidence="10" key="1">
    <citation type="submission" date="2015-05" db="EMBL/GenBank/DDBJ databases">
        <authorList>
            <consortium name="Pathogen Informatics"/>
        </authorList>
    </citation>
    <scope>NUCLEOTIDE SEQUENCE [LARGE SCALE GENOMIC DNA]</scope>
    <source>
        <strain evidence="10">L1-83</strain>
    </source>
</reference>
<evidence type="ECO:0000256" key="7">
    <source>
        <dbReference type="SAM" id="Phobius"/>
    </source>
</evidence>
<gene>
    <name evidence="9" type="ORF">RIL183_18271</name>
</gene>
<dbReference type="GO" id="GO:0015421">
    <property type="term" value="F:ABC-type oligopeptide transporter activity"/>
    <property type="evidence" value="ECO:0007669"/>
    <property type="project" value="TreeGrafter"/>
</dbReference>
<dbReference type="OrthoDB" id="1699242at2"/>
<dbReference type="CDD" id="cd03228">
    <property type="entry name" value="ABCC_MRP_Like"/>
    <property type="match status" value="1"/>
</dbReference>
<organism evidence="9 10">
    <name type="scientific">Roseburia inulinivorans</name>
    <dbReference type="NCBI Taxonomy" id="360807"/>
    <lineage>
        <taxon>Bacteria</taxon>
        <taxon>Bacillati</taxon>
        <taxon>Bacillota</taxon>
        <taxon>Clostridia</taxon>
        <taxon>Lachnospirales</taxon>
        <taxon>Lachnospiraceae</taxon>
        <taxon>Roseburia</taxon>
    </lineage>
</organism>
<evidence type="ECO:0000256" key="4">
    <source>
        <dbReference type="ARBA" id="ARBA00022840"/>
    </source>
</evidence>
<evidence type="ECO:0000259" key="8">
    <source>
        <dbReference type="PROSITE" id="PS50893"/>
    </source>
</evidence>
<dbReference type="SUPFAM" id="SSF52540">
    <property type="entry name" value="P-loop containing nucleoside triphosphate hydrolases"/>
    <property type="match status" value="1"/>
</dbReference>
<dbReference type="Gene3D" id="3.40.50.300">
    <property type="entry name" value="P-loop containing nucleotide triphosphate hydrolases"/>
    <property type="match status" value="1"/>
</dbReference>
<dbReference type="Pfam" id="PF00005">
    <property type="entry name" value="ABC_tran"/>
    <property type="match status" value="1"/>
</dbReference>
<feature type="transmembrane region" description="Helical" evidence="7">
    <location>
        <begin position="27"/>
        <end position="47"/>
    </location>
</feature>
<feature type="domain" description="ABC transporter" evidence="8">
    <location>
        <begin position="370"/>
        <end position="608"/>
    </location>
</feature>
<feature type="transmembrane region" description="Helical" evidence="7">
    <location>
        <begin position="67"/>
        <end position="85"/>
    </location>
</feature>
<evidence type="ECO:0000313" key="9">
    <source>
        <dbReference type="EMBL" id="CRL36036.1"/>
    </source>
</evidence>
<dbReference type="InterPro" id="IPR003593">
    <property type="entry name" value="AAA+_ATPase"/>
</dbReference>
<keyword evidence="6 7" id="KW-0472">Membrane</keyword>
<dbReference type="Gene3D" id="1.20.1560.10">
    <property type="entry name" value="ABC transporter type 1, transmembrane domain"/>
    <property type="match status" value="1"/>
</dbReference>
<accession>A0A0M6WII6</accession>
<evidence type="ECO:0000256" key="2">
    <source>
        <dbReference type="ARBA" id="ARBA00022692"/>
    </source>
</evidence>
<dbReference type="Proteomes" id="UP000049828">
    <property type="component" value="Unassembled WGS sequence"/>
</dbReference>
<dbReference type="InterPro" id="IPR027417">
    <property type="entry name" value="P-loop_NTPase"/>
</dbReference>